<feature type="compositionally biased region" description="Polar residues" evidence="1">
    <location>
        <begin position="985"/>
        <end position="1003"/>
    </location>
</feature>
<evidence type="ECO:0000313" key="3">
    <source>
        <dbReference type="Proteomes" id="UP001152795"/>
    </source>
</evidence>
<dbReference type="Proteomes" id="UP001152795">
    <property type="component" value="Unassembled WGS sequence"/>
</dbReference>
<sequence length="1151" mass="126956">REVTEKEPGLCAHALSVLRDVQKQKENLEWNLLALSRRHDEQYLYSIVEDEEINSDALRIRKDVARKIEEIDAVVQAELLHEEQQRALENQVSVERSKPAKQQRSTHGVPMSTEKRAKLRNAGKENTQSRIKTTAKPKITKPPTKPPLKHPAVKRPLEDVTYVSRVYGRPDHVTGRTTTKPDQARYQSPGVLKPNSKSTAAKRKSTSPPRFDESSSTLSEDYHPSTRRATKPRYYFQPDAGADQSVIEAHFKENQGPLPGQLLPMAIPLGKPRMDPALRLPLLIGEEGSRLPQTVIVRSEVKQPNVAVITLKDEECLQNSDSGIKKQKKTVPKKKERVNLEKQILPNVDIDTSAVSEISSDISAMERRMDTRMILPIPDPLPRPDASEYDEFKDYEHVGIVGDDQDSEKSSVHGGESVISLHGESRTGKPSYQGPAFPPRNIPIDIQEPGGFQGVLDDMRTPSETVEHKARELIEQELLARVVSEMSPSPPDPTSRMHRRPSSQSLTESSDTEPDLAAAIGLRGIQLFVDAGIPVDTELVRNLIMDVLQEKVTTMLGYPKPQKHTPPETQEPEDDYTEPESGSEDYSRVQTPVRTPSAASQPESRALSHVSTPDRTQSPLSISSTLDGAIDKNVTDATSGHVVIDKHSDEIEEGPLDDSVDKSPIVTPVATPSPPESVMSLPTPDESEQEKVESEEKSPVETPEITVSIRDKTPEENPKDLDEDDLKEQTLVEDEDQETGTDIPVIKFELEPEPSETKITNSPSSITTTTYSTHSTMGTVATDDEISEGEQLQPYVHVGQYSEGEFVAPSGIMGNMTTLHEIPDDIFDSFNTSNKKVDPVKQAVHGLLKLDDASDESTRASEENTSSEGQRRLPPGGSLAQSVLQEDRSEGEVGGDVVSTLLTRIRQSVWRGRPSGDGDRQDTASVGEIEERSQQPFFQRLRRPIRDEDDLSVGEFTTHDHNTVNMEPLPMQTLDRPSDSDENNNDSQRSSSISEVPNQTWDTNIIMVTPKKAAVPFDQQKPHPNTSNSEESPQANPELNTTFPRVVHVAEARHVSTPTGFSSSPERGSGSKDNVTMETLSEIDIASHDSHVSDHVTDVSDHLTPKHVPPDRARIQLTLPSAEPSVSLISEGVLGSDDSAGEISSISSGEI</sequence>
<dbReference type="PANTHER" id="PTHR15721:SF2">
    <property type="entry name" value="PROTEIN TALPID3"/>
    <property type="match status" value="1"/>
</dbReference>
<dbReference type="OrthoDB" id="5990425at2759"/>
<feature type="compositionally biased region" description="Polar residues" evidence="1">
    <location>
        <begin position="588"/>
        <end position="624"/>
    </location>
</feature>
<organism evidence="2 3">
    <name type="scientific">Paramuricea clavata</name>
    <name type="common">Red gorgonian</name>
    <name type="synonym">Violescent sea-whip</name>
    <dbReference type="NCBI Taxonomy" id="317549"/>
    <lineage>
        <taxon>Eukaryota</taxon>
        <taxon>Metazoa</taxon>
        <taxon>Cnidaria</taxon>
        <taxon>Anthozoa</taxon>
        <taxon>Octocorallia</taxon>
        <taxon>Malacalcyonacea</taxon>
        <taxon>Plexauridae</taxon>
        <taxon>Paramuricea</taxon>
    </lineage>
</organism>
<feature type="region of interest" description="Disordered" evidence="1">
    <location>
        <begin position="485"/>
        <end position="513"/>
    </location>
</feature>
<protein>
    <submittedName>
        <fullName evidence="2">TALPID3 isoform X1</fullName>
    </submittedName>
</protein>
<feature type="non-terminal residue" evidence="2">
    <location>
        <position position="1151"/>
    </location>
</feature>
<dbReference type="GO" id="GO:0005814">
    <property type="term" value="C:centriole"/>
    <property type="evidence" value="ECO:0007669"/>
    <property type="project" value="TreeGrafter"/>
</dbReference>
<feature type="region of interest" description="Disordered" evidence="1">
    <location>
        <begin position="909"/>
        <end position="1003"/>
    </location>
</feature>
<feature type="region of interest" description="Disordered" evidence="1">
    <location>
        <begin position="1055"/>
        <end position="1110"/>
    </location>
</feature>
<comment type="caution">
    <text evidence="2">The sequence shown here is derived from an EMBL/GenBank/DDBJ whole genome shotgun (WGS) entry which is preliminary data.</text>
</comment>
<accession>A0A6S7IBK3</accession>
<feature type="compositionally biased region" description="Polar residues" evidence="1">
    <location>
        <begin position="1056"/>
        <end position="1079"/>
    </location>
</feature>
<feature type="region of interest" description="Disordered" evidence="1">
    <location>
        <begin position="1130"/>
        <end position="1151"/>
    </location>
</feature>
<name>A0A6S7IBK3_PARCT</name>
<feature type="region of interest" description="Disordered" evidence="1">
    <location>
        <begin position="644"/>
        <end position="776"/>
    </location>
</feature>
<feature type="compositionally biased region" description="Low complexity" evidence="1">
    <location>
        <begin position="1135"/>
        <end position="1151"/>
    </location>
</feature>
<feature type="compositionally biased region" description="Low complexity" evidence="1">
    <location>
        <begin position="757"/>
        <end position="776"/>
    </location>
</feature>
<dbReference type="GO" id="GO:0007224">
    <property type="term" value="P:smoothened signaling pathway"/>
    <property type="evidence" value="ECO:0007669"/>
    <property type="project" value="InterPro"/>
</dbReference>
<feature type="region of interest" description="Disordered" evidence="1">
    <location>
        <begin position="848"/>
        <end position="878"/>
    </location>
</feature>
<feature type="region of interest" description="Disordered" evidence="1">
    <location>
        <begin position="403"/>
        <end position="432"/>
    </location>
</feature>
<feature type="region of interest" description="Disordered" evidence="1">
    <location>
        <begin position="88"/>
        <end position="235"/>
    </location>
</feature>
<dbReference type="PANTHER" id="PTHR15721">
    <property type="entry name" value="KIAA0586 PROTEIN"/>
    <property type="match status" value="1"/>
</dbReference>
<feature type="region of interest" description="Disordered" evidence="1">
    <location>
        <begin position="1016"/>
        <end position="1039"/>
    </location>
</feature>
<feature type="compositionally biased region" description="Basic and acidic residues" evidence="1">
    <location>
        <begin position="848"/>
        <end position="862"/>
    </location>
</feature>
<proteinExistence type="predicted"/>
<feature type="compositionally biased region" description="Basic and acidic residues" evidence="1">
    <location>
        <begin position="709"/>
        <end position="720"/>
    </location>
</feature>
<feature type="compositionally biased region" description="Polar residues" evidence="1">
    <location>
        <begin position="88"/>
        <end position="106"/>
    </location>
</feature>
<feature type="region of interest" description="Disordered" evidence="1">
    <location>
        <begin position="557"/>
        <end position="624"/>
    </location>
</feature>
<feature type="compositionally biased region" description="Basic and acidic residues" evidence="1">
    <location>
        <begin position="689"/>
        <end position="699"/>
    </location>
</feature>
<feature type="compositionally biased region" description="Polar residues" evidence="1">
    <location>
        <begin position="1022"/>
        <end position="1039"/>
    </location>
</feature>
<evidence type="ECO:0000313" key="2">
    <source>
        <dbReference type="EMBL" id="CAB4016295.1"/>
    </source>
</evidence>
<gene>
    <name evidence="2" type="ORF">PACLA_8A029820</name>
</gene>
<dbReference type="EMBL" id="CACRXK020009063">
    <property type="protein sequence ID" value="CAB4016295.1"/>
    <property type="molecule type" value="Genomic_DNA"/>
</dbReference>
<feature type="compositionally biased region" description="Acidic residues" evidence="1">
    <location>
        <begin position="570"/>
        <end position="583"/>
    </location>
</feature>
<dbReference type="AlphaFoldDB" id="A0A6S7IBK3"/>
<dbReference type="Pfam" id="PF15324">
    <property type="entry name" value="TALPID3"/>
    <property type="match status" value="1"/>
</dbReference>
<dbReference type="InterPro" id="IPR029246">
    <property type="entry name" value="TALPID3"/>
</dbReference>
<feature type="compositionally biased region" description="Acidic residues" evidence="1">
    <location>
        <begin position="721"/>
        <end position="739"/>
    </location>
</feature>
<keyword evidence="3" id="KW-1185">Reference proteome</keyword>
<feature type="compositionally biased region" description="Basic and acidic residues" evidence="1">
    <location>
        <begin position="1085"/>
        <end position="1110"/>
    </location>
</feature>
<evidence type="ECO:0000256" key="1">
    <source>
        <dbReference type="SAM" id="MobiDB-lite"/>
    </source>
</evidence>
<reference evidence="2" key="1">
    <citation type="submission" date="2020-04" db="EMBL/GenBank/DDBJ databases">
        <authorList>
            <person name="Alioto T."/>
            <person name="Alioto T."/>
            <person name="Gomez Garrido J."/>
        </authorList>
    </citation>
    <scope>NUCLEOTIDE SEQUENCE</scope>
    <source>
        <strain evidence="2">A484AB</strain>
    </source>
</reference>
<dbReference type="GO" id="GO:0036064">
    <property type="term" value="C:ciliary basal body"/>
    <property type="evidence" value="ECO:0007669"/>
    <property type="project" value="TreeGrafter"/>
</dbReference>